<name>A0ABR8N2A9_9BACL</name>
<dbReference type="Gene3D" id="3.90.1720.10">
    <property type="entry name" value="endopeptidase domain like (from Nostoc punctiforme)"/>
    <property type="match status" value="1"/>
</dbReference>
<dbReference type="PANTHER" id="PTHR47053:SF1">
    <property type="entry name" value="MUREIN DD-ENDOPEPTIDASE MEPH-RELATED"/>
    <property type="match status" value="1"/>
</dbReference>
<evidence type="ECO:0000256" key="3">
    <source>
        <dbReference type="ARBA" id="ARBA00022801"/>
    </source>
</evidence>
<dbReference type="Gene3D" id="2.30.30.40">
    <property type="entry name" value="SH3 Domains"/>
    <property type="match status" value="2"/>
</dbReference>
<dbReference type="RefSeq" id="WP_191205843.1">
    <property type="nucleotide sequence ID" value="NZ_JACXZA010000006.1"/>
</dbReference>
<dbReference type="InterPro" id="IPR038765">
    <property type="entry name" value="Papain-like_cys_pep_sf"/>
</dbReference>
<proteinExistence type="inferred from homology"/>
<evidence type="ECO:0000256" key="5">
    <source>
        <dbReference type="SAM" id="MobiDB-lite"/>
    </source>
</evidence>
<evidence type="ECO:0000259" key="8">
    <source>
        <dbReference type="PROSITE" id="PS51935"/>
    </source>
</evidence>
<dbReference type="InterPro" id="IPR000064">
    <property type="entry name" value="NLP_P60_dom"/>
</dbReference>
<organism evidence="9 10">
    <name type="scientific">Paenibacillus terricola</name>
    <dbReference type="NCBI Taxonomy" id="2763503"/>
    <lineage>
        <taxon>Bacteria</taxon>
        <taxon>Bacillati</taxon>
        <taxon>Bacillota</taxon>
        <taxon>Bacilli</taxon>
        <taxon>Bacillales</taxon>
        <taxon>Paenibacillaceae</taxon>
        <taxon>Paenibacillus</taxon>
    </lineage>
</organism>
<feature type="chain" id="PRO_5046108402" evidence="6">
    <location>
        <begin position="29"/>
        <end position="361"/>
    </location>
</feature>
<accession>A0ABR8N2A9</accession>
<dbReference type="PROSITE" id="PS51935">
    <property type="entry name" value="NLPC_P60"/>
    <property type="match status" value="1"/>
</dbReference>
<dbReference type="PROSITE" id="PS51781">
    <property type="entry name" value="SH3B"/>
    <property type="match status" value="2"/>
</dbReference>
<dbReference type="PANTHER" id="PTHR47053">
    <property type="entry name" value="MUREIN DD-ENDOPEPTIDASE MEPH-RELATED"/>
    <property type="match status" value="1"/>
</dbReference>
<protein>
    <submittedName>
        <fullName evidence="9">C40 family peptidase</fullName>
    </submittedName>
</protein>
<dbReference type="Pfam" id="PF00877">
    <property type="entry name" value="NLPC_P60"/>
    <property type="match status" value="1"/>
</dbReference>
<keyword evidence="3" id="KW-0378">Hydrolase</keyword>
<evidence type="ECO:0000256" key="4">
    <source>
        <dbReference type="ARBA" id="ARBA00022807"/>
    </source>
</evidence>
<feature type="domain" description="NlpC/P60" evidence="8">
    <location>
        <begin position="216"/>
        <end position="361"/>
    </location>
</feature>
<feature type="region of interest" description="Disordered" evidence="5">
    <location>
        <begin position="179"/>
        <end position="211"/>
    </location>
</feature>
<reference evidence="9 10" key="1">
    <citation type="submission" date="2020-09" db="EMBL/GenBank/DDBJ databases">
        <title>Paenibacillus sp. strain PR3 16S rRNA gene Genome sequencing and assembly.</title>
        <authorList>
            <person name="Kim J."/>
        </authorList>
    </citation>
    <scope>NUCLEOTIDE SEQUENCE [LARGE SCALE GENOMIC DNA]</scope>
    <source>
        <strain evidence="9 10">PR3</strain>
    </source>
</reference>
<dbReference type="Pfam" id="PF08239">
    <property type="entry name" value="SH3_3"/>
    <property type="match status" value="2"/>
</dbReference>
<dbReference type="SMART" id="SM00287">
    <property type="entry name" value="SH3b"/>
    <property type="match status" value="2"/>
</dbReference>
<dbReference type="Proteomes" id="UP000609346">
    <property type="component" value="Unassembled WGS sequence"/>
</dbReference>
<feature type="domain" description="SH3b" evidence="7">
    <location>
        <begin position="34"/>
        <end position="99"/>
    </location>
</feature>
<comment type="similarity">
    <text evidence="1">Belongs to the peptidase C40 family.</text>
</comment>
<dbReference type="EMBL" id="JACXZA010000006">
    <property type="protein sequence ID" value="MBD3921547.1"/>
    <property type="molecule type" value="Genomic_DNA"/>
</dbReference>
<evidence type="ECO:0000256" key="2">
    <source>
        <dbReference type="ARBA" id="ARBA00022670"/>
    </source>
</evidence>
<keyword evidence="10" id="KW-1185">Reference proteome</keyword>
<keyword evidence="6" id="KW-0732">Signal</keyword>
<feature type="signal peptide" evidence="6">
    <location>
        <begin position="1"/>
        <end position="28"/>
    </location>
</feature>
<sequence length="361" mass="38462">MLTTSWKKPLLTASMATMLAFGSLLVPAADVFAAQVGTATVQSGVNMRTSPSTSGSIIRMVKKGENLVVLEKTNSYWYKVQDSSGKIGYVSTSSEYLNVTLSSSGGSTSTPAGTTTATVLYGVNMRTSPSTSSSVIRMLKKDEPVVVLEKTNASWYRVQETNGQVGYVSTDSKYLKLNGSVPSGSGTGSTGGSSSSGGTSGGSSSGSTSEADAYRAAQIEKVIATGMKYLGTPYEFGSDRNTTTTFDCSDLFRQMYLEGIGLKLPADSRGQGEYVKSKGNAVYDWHQLKRGDILVFMDYKGSKASDYAGIDKSKQRISHDAIYLGDGQILHTYSKESGGVKISSIEGTHWEYRFIYGGSVI</sequence>
<evidence type="ECO:0000256" key="1">
    <source>
        <dbReference type="ARBA" id="ARBA00007074"/>
    </source>
</evidence>
<dbReference type="InterPro" id="IPR036028">
    <property type="entry name" value="SH3-like_dom_sf"/>
</dbReference>
<gene>
    <name evidence="9" type="ORF">H8B09_22455</name>
</gene>
<feature type="compositionally biased region" description="Gly residues" evidence="5">
    <location>
        <begin position="185"/>
        <end position="204"/>
    </location>
</feature>
<dbReference type="SUPFAM" id="SSF50044">
    <property type="entry name" value="SH3-domain"/>
    <property type="match status" value="1"/>
</dbReference>
<comment type="caution">
    <text evidence="9">The sequence shown here is derived from an EMBL/GenBank/DDBJ whole genome shotgun (WGS) entry which is preliminary data.</text>
</comment>
<evidence type="ECO:0000256" key="6">
    <source>
        <dbReference type="SAM" id="SignalP"/>
    </source>
</evidence>
<feature type="domain" description="SH3b" evidence="7">
    <location>
        <begin position="112"/>
        <end position="179"/>
    </location>
</feature>
<evidence type="ECO:0000313" key="10">
    <source>
        <dbReference type="Proteomes" id="UP000609346"/>
    </source>
</evidence>
<dbReference type="InterPro" id="IPR051202">
    <property type="entry name" value="Peptidase_C40"/>
</dbReference>
<dbReference type="SUPFAM" id="SSF54001">
    <property type="entry name" value="Cysteine proteinases"/>
    <property type="match status" value="1"/>
</dbReference>
<keyword evidence="4" id="KW-0788">Thiol protease</keyword>
<evidence type="ECO:0000259" key="7">
    <source>
        <dbReference type="PROSITE" id="PS51781"/>
    </source>
</evidence>
<dbReference type="InterPro" id="IPR003646">
    <property type="entry name" value="SH3-like_bac-type"/>
</dbReference>
<keyword evidence="2" id="KW-0645">Protease</keyword>
<evidence type="ECO:0000313" key="9">
    <source>
        <dbReference type="EMBL" id="MBD3921547.1"/>
    </source>
</evidence>